<proteinExistence type="predicted"/>
<dbReference type="Proteomes" id="UP000824890">
    <property type="component" value="Unassembled WGS sequence"/>
</dbReference>
<feature type="non-terminal residue" evidence="2">
    <location>
        <position position="246"/>
    </location>
</feature>
<feature type="compositionally biased region" description="Polar residues" evidence="1">
    <location>
        <begin position="163"/>
        <end position="177"/>
    </location>
</feature>
<gene>
    <name evidence="2" type="ORF">HID58_072929</name>
</gene>
<dbReference type="EMBL" id="JAGKQM010000016">
    <property type="protein sequence ID" value="KAH0875567.1"/>
    <property type="molecule type" value="Genomic_DNA"/>
</dbReference>
<feature type="compositionally biased region" description="Basic and acidic residues" evidence="1">
    <location>
        <begin position="54"/>
        <end position="76"/>
    </location>
</feature>
<feature type="region of interest" description="Disordered" evidence="1">
    <location>
        <begin position="1"/>
        <end position="177"/>
    </location>
</feature>
<evidence type="ECO:0000313" key="2">
    <source>
        <dbReference type="EMBL" id="KAH0875567.1"/>
    </source>
</evidence>
<comment type="caution">
    <text evidence="2">The sequence shown here is derived from an EMBL/GenBank/DDBJ whole genome shotgun (WGS) entry which is preliminary data.</text>
</comment>
<name>A0ABQ7Z5T6_BRANA</name>
<evidence type="ECO:0000256" key="1">
    <source>
        <dbReference type="SAM" id="MobiDB-lite"/>
    </source>
</evidence>
<keyword evidence="3" id="KW-1185">Reference proteome</keyword>
<protein>
    <submittedName>
        <fullName evidence="2">Uncharacterized protein</fullName>
    </submittedName>
</protein>
<sequence>MQVVSSPRQLAAAAKGLPMGAPANSDSSEMGSPPILTPVPSKGNWVRAVQGEQKGLKRYEREEVPASDQLKDKEEEQSMESDGVNDKTRVVDVEAGENMGLTKVTVRSQSAEAITPKELEWSDVSPGKASRSPKKMTEPEQVLTTSRFSVLALTEEEEEGSGDSVQEGSESAENPMSVDTQRKINQTREKDQTVVIMRRRYRAEHLITIDKEILKLRAQGLTEEDDVVKWKGKGNSLQFFLMIEKV</sequence>
<reference evidence="2 3" key="1">
    <citation type="submission" date="2021-05" db="EMBL/GenBank/DDBJ databases">
        <title>Genome Assembly of Synthetic Allotetraploid Brassica napus Reveals Homoeologous Exchanges between Subgenomes.</title>
        <authorList>
            <person name="Davis J.T."/>
        </authorList>
    </citation>
    <scope>NUCLEOTIDE SEQUENCE [LARGE SCALE GENOMIC DNA]</scope>
    <source>
        <strain evidence="3">cv. Da-Ae</strain>
        <tissue evidence="2">Seedling</tissue>
    </source>
</reference>
<evidence type="ECO:0000313" key="3">
    <source>
        <dbReference type="Proteomes" id="UP000824890"/>
    </source>
</evidence>
<accession>A0ABQ7Z5T6</accession>
<organism evidence="2 3">
    <name type="scientific">Brassica napus</name>
    <name type="common">Rape</name>
    <dbReference type="NCBI Taxonomy" id="3708"/>
    <lineage>
        <taxon>Eukaryota</taxon>
        <taxon>Viridiplantae</taxon>
        <taxon>Streptophyta</taxon>
        <taxon>Embryophyta</taxon>
        <taxon>Tracheophyta</taxon>
        <taxon>Spermatophyta</taxon>
        <taxon>Magnoliopsida</taxon>
        <taxon>eudicotyledons</taxon>
        <taxon>Gunneridae</taxon>
        <taxon>Pentapetalae</taxon>
        <taxon>rosids</taxon>
        <taxon>malvids</taxon>
        <taxon>Brassicales</taxon>
        <taxon>Brassicaceae</taxon>
        <taxon>Brassiceae</taxon>
        <taxon>Brassica</taxon>
    </lineage>
</organism>